<evidence type="ECO:0000313" key="3">
    <source>
        <dbReference type="Proteomes" id="UP000886884"/>
    </source>
</evidence>
<protein>
    <submittedName>
        <fullName evidence="2">Uncharacterized protein</fullName>
    </submittedName>
</protein>
<evidence type="ECO:0000313" key="2">
    <source>
        <dbReference type="EMBL" id="HIV26603.1"/>
    </source>
</evidence>
<dbReference type="AlphaFoldDB" id="A0A9D1P6T3"/>
<evidence type="ECO:0000256" key="1">
    <source>
        <dbReference type="SAM" id="Phobius"/>
    </source>
</evidence>
<sequence>MPNTKLTRQRWKDHMYYGKWIYIVLAIVAVFVTDLLYSTTEYRPPDERKVTVQFVSSSASMAETVEQTTEQILSAVLPMDETLERVEFFALNFSGDDSDYYGAQKFFVELAAGENDVYVGSRAVLNSIIDQGAAIPLDEYIDSGLITVPEGAQLYERREPIFDEQGNELGTGETRIYGFSTDPLVQMPAQTYMSNEGNYFIITSMSPNPETSALAMQELYALWSQPLPEPSPSADASAAA</sequence>
<feature type="non-terminal residue" evidence="2">
    <location>
        <position position="240"/>
    </location>
</feature>
<dbReference type="EMBL" id="DVOT01000025">
    <property type="protein sequence ID" value="HIV26603.1"/>
    <property type="molecule type" value="Genomic_DNA"/>
</dbReference>
<dbReference type="Proteomes" id="UP000886884">
    <property type="component" value="Unassembled WGS sequence"/>
</dbReference>
<organism evidence="2 3">
    <name type="scientific">Candidatus Ornithocaccomicrobium faecavium</name>
    <dbReference type="NCBI Taxonomy" id="2840890"/>
    <lineage>
        <taxon>Bacteria</taxon>
        <taxon>Bacillati</taxon>
        <taxon>Bacillota</taxon>
        <taxon>Clostridia</taxon>
        <taxon>Candidatus Ornithocaccomicrobium</taxon>
    </lineage>
</organism>
<comment type="caution">
    <text evidence="2">The sequence shown here is derived from an EMBL/GenBank/DDBJ whole genome shotgun (WGS) entry which is preliminary data.</text>
</comment>
<gene>
    <name evidence="2" type="ORF">IAA64_01420</name>
</gene>
<keyword evidence="1" id="KW-1133">Transmembrane helix</keyword>
<reference evidence="2" key="2">
    <citation type="journal article" date="2021" name="PeerJ">
        <title>Extensive microbial diversity within the chicken gut microbiome revealed by metagenomics and culture.</title>
        <authorList>
            <person name="Gilroy R."/>
            <person name="Ravi A."/>
            <person name="Getino M."/>
            <person name="Pursley I."/>
            <person name="Horton D.L."/>
            <person name="Alikhan N.F."/>
            <person name="Baker D."/>
            <person name="Gharbi K."/>
            <person name="Hall N."/>
            <person name="Watson M."/>
            <person name="Adriaenssens E.M."/>
            <person name="Foster-Nyarko E."/>
            <person name="Jarju S."/>
            <person name="Secka A."/>
            <person name="Antonio M."/>
            <person name="Oren A."/>
            <person name="Chaudhuri R.R."/>
            <person name="La Ragione R."/>
            <person name="Hildebrand F."/>
            <person name="Pallen M.J."/>
        </authorList>
    </citation>
    <scope>NUCLEOTIDE SEQUENCE</scope>
    <source>
        <strain evidence="2">CHK183-6373</strain>
    </source>
</reference>
<reference evidence="2" key="1">
    <citation type="submission" date="2020-10" db="EMBL/GenBank/DDBJ databases">
        <authorList>
            <person name="Gilroy R."/>
        </authorList>
    </citation>
    <scope>NUCLEOTIDE SEQUENCE</scope>
    <source>
        <strain evidence="2">CHK183-6373</strain>
    </source>
</reference>
<accession>A0A9D1P6T3</accession>
<keyword evidence="1" id="KW-0472">Membrane</keyword>
<keyword evidence="1" id="KW-0812">Transmembrane</keyword>
<feature type="transmembrane region" description="Helical" evidence="1">
    <location>
        <begin position="20"/>
        <end position="39"/>
    </location>
</feature>
<name>A0A9D1P6T3_9FIRM</name>
<proteinExistence type="predicted"/>